<sequence>MSVTPITGYFQLGRDFEEAAQSCGQFARVEGFHHVIVRACGQRLLNVMLAGICGEHNDRNPLPFGLVPNIREQLQAAHVRQHDVEQDQARRRQRINQVLRLVAIGRMDDVVSGALQEKSDQAGGIFLVFRHQ</sequence>
<dbReference type="Proteomes" id="UP000248168">
    <property type="component" value="Unassembled WGS sequence"/>
</dbReference>
<dbReference type="AlphaFoldDB" id="A0A330L6J3"/>
<name>A0A330L6J3_9BACT</name>
<keyword evidence="2" id="KW-1185">Reference proteome</keyword>
<evidence type="ECO:0000313" key="2">
    <source>
        <dbReference type="Proteomes" id="UP000248168"/>
    </source>
</evidence>
<proteinExistence type="predicted"/>
<accession>A0A330L6J3</accession>
<gene>
    <name evidence="1" type="ORF">NITLEN_20586</name>
</gene>
<protein>
    <submittedName>
        <fullName evidence="1">Uncharacterized protein</fullName>
    </submittedName>
</protein>
<organism evidence="1 2">
    <name type="scientific">Nitrospira lenta</name>
    <dbReference type="NCBI Taxonomy" id="1436998"/>
    <lineage>
        <taxon>Bacteria</taxon>
        <taxon>Pseudomonadati</taxon>
        <taxon>Nitrospirota</taxon>
        <taxon>Nitrospiria</taxon>
        <taxon>Nitrospirales</taxon>
        <taxon>Nitrospiraceae</taxon>
        <taxon>Nitrospira</taxon>
    </lineage>
</organism>
<evidence type="ECO:0000313" key="1">
    <source>
        <dbReference type="EMBL" id="SPP64946.1"/>
    </source>
</evidence>
<dbReference type="InParanoid" id="A0A330L6J3"/>
<dbReference type="EMBL" id="OUNR01000012">
    <property type="protein sequence ID" value="SPP64946.1"/>
    <property type="molecule type" value="Genomic_DNA"/>
</dbReference>
<reference evidence="2" key="1">
    <citation type="submission" date="2018-04" db="EMBL/GenBank/DDBJ databases">
        <authorList>
            <person name="Lucker S."/>
            <person name="Sakoula D."/>
        </authorList>
    </citation>
    <scope>NUCLEOTIDE SEQUENCE [LARGE SCALE GENOMIC DNA]</scope>
</reference>